<dbReference type="UniPathway" id="UPA00074">
    <property type="reaction ID" value="UER00129"/>
</dbReference>
<dbReference type="Proteomes" id="UP000254764">
    <property type="component" value="Unassembled WGS sequence"/>
</dbReference>
<dbReference type="HAMAP" id="MF_00741">
    <property type="entry name" value="AIRS"/>
    <property type="match status" value="1"/>
</dbReference>
<dbReference type="InterPro" id="IPR036921">
    <property type="entry name" value="PurM-like_N_sf"/>
</dbReference>
<evidence type="ECO:0000256" key="10">
    <source>
        <dbReference type="ARBA" id="ARBA00032931"/>
    </source>
</evidence>
<dbReference type="AlphaFoldDB" id="A0A376AKJ5"/>
<evidence type="ECO:0000256" key="2">
    <source>
        <dbReference type="ARBA" id="ARBA00010280"/>
    </source>
</evidence>
<dbReference type="EMBL" id="UEYP01000006">
    <property type="protein sequence ID" value="SSC68210.1"/>
    <property type="molecule type" value="Genomic_DNA"/>
</dbReference>
<comment type="pathway">
    <text evidence="1 13">Purine metabolism; IMP biosynthesis via de novo pathway; 5-amino-1-(5-phospho-D-ribosyl)imidazole from N(2)-formyl-N(1)-(5-phospho-D-ribosyl)glycinamide: step 2/2.</text>
</comment>
<evidence type="ECO:0000256" key="7">
    <source>
        <dbReference type="ARBA" id="ARBA00022755"/>
    </source>
</evidence>
<evidence type="ECO:0000256" key="8">
    <source>
        <dbReference type="ARBA" id="ARBA00022840"/>
    </source>
</evidence>
<dbReference type="GO" id="GO:0046084">
    <property type="term" value="P:adenine biosynthetic process"/>
    <property type="evidence" value="ECO:0007669"/>
    <property type="project" value="TreeGrafter"/>
</dbReference>
<evidence type="ECO:0000259" key="15">
    <source>
        <dbReference type="Pfam" id="PF02769"/>
    </source>
</evidence>
<sequence length="370" mass="38190">MATGNIDTHRRHEMSQSERNGLTYSDAGVDIDAGNLLVEKIKPAVRSTRRPGADGEIGGFGGLFDLKAAGFTDPVLVAANDGVGTKLKIAIDAGIHDTVGIDLVAMCVNDLVVQGAEPLFFLDYFATGKLDPDQGAAIVGGIAAGCREAGCALIGGETAEMPGMYAGGDYDLAGFAVGAAERGQLLPAGDIAEGDVILGLASSGVHSNGFSLVRKIVGLSGLDWNAAAPFDTAKTLGAALLEPTRIYVKPLLKAIRETGALKALAHITGGGFPENIPRVLPKHLAASIDLDAITVPPVFSWLARTGGVAQNEMLRTFNCGVGMIVVVAEKDAARVTEVLSAEGEKVVTLGRMIARAEGEAGTRYEGKLAL</sequence>
<keyword evidence="8 13" id="KW-0067">ATP-binding</keyword>
<accession>A0A376AKJ5</accession>
<dbReference type="FunFam" id="3.90.650.10:FF:000019">
    <property type="entry name" value="Trifunctional purine biosynthetic protein adenosine-3"/>
    <property type="match status" value="1"/>
</dbReference>
<dbReference type="CDD" id="cd02196">
    <property type="entry name" value="PurM"/>
    <property type="match status" value="1"/>
</dbReference>
<dbReference type="GO" id="GO:0004637">
    <property type="term" value="F:phosphoribosylamine-glycine ligase activity"/>
    <property type="evidence" value="ECO:0007669"/>
    <property type="project" value="TreeGrafter"/>
</dbReference>
<dbReference type="PANTHER" id="PTHR10520">
    <property type="entry name" value="TRIFUNCTIONAL PURINE BIOSYNTHETIC PROTEIN ADENOSINE-3-RELATED"/>
    <property type="match status" value="1"/>
</dbReference>
<gene>
    <name evidence="13" type="primary">purM</name>
    <name evidence="16" type="ORF">RHIZ70_3918</name>
</gene>
<dbReference type="Gene3D" id="3.90.650.10">
    <property type="entry name" value="PurM-like C-terminal domain"/>
    <property type="match status" value="1"/>
</dbReference>
<dbReference type="InterPro" id="IPR016188">
    <property type="entry name" value="PurM-like_N"/>
</dbReference>
<evidence type="ECO:0000256" key="9">
    <source>
        <dbReference type="ARBA" id="ARBA00031908"/>
    </source>
</evidence>
<evidence type="ECO:0000256" key="5">
    <source>
        <dbReference type="ARBA" id="ARBA00022598"/>
    </source>
</evidence>
<dbReference type="Gene3D" id="3.30.1330.10">
    <property type="entry name" value="PurM-like, N-terminal domain"/>
    <property type="match status" value="1"/>
</dbReference>
<dbReference type="GO" id="GO:0004641">
    <property type="term" value="F:phosphoribosylformylglycinamidine cyclo-ligase activity"/>
    <property type="evidence" value="ECO:0007669"/>
    <property type="project" value="UniProtKB-UniRule"/>
</dbReference>
<dbReference type="FunFam" id="3.30.1330.10:FF:000001">
    <property type="entry name" value="Phosphoribosylformylglycinamidine cyclo-ligase"/>
    <property type="match status" value="1"/>
</dbReference>
<evidence type="ECO:0000256" key="3">
    <source>
        <dbReference type="ARBA" id="ARBA00013047"/>
    </source>
</evidence>
<dbReference type="InterPro" id="IPR036676">
    <property type="entry name" value="PurM-like_C_sf"/>
</dbReference>
<dbReference type="NCBIfam" id="TIGR00878">
    <property type="entry name" value="purM"/>
    <property type="match status" value="1"/>
</dbReference>
<dbReference type="SUPFAM" id="SSF56042">
    <property type="entry name" value="PurM C-terminal domain-like"/>
    <property type="match status" value="1"/>
</dbReference>
<evidence type="ECO:0000313" key="17">
    <source>
        <dbReference type="Proteomes" id="UP000254764"/>
    </source>
</evidence>
<proteinExistence type="inferred from homology"/>
<dbReference type="Pfam" id="PF02769">
    <property type="entry name" value="AIRS_C"/>
    <property type="match status" value="1"/>
</dbReference>
<evidence type="ECO:0000256" key="11">
    <source>
        <dbReference type="ARBA" id="ARBA00033093"/>
    </source>
</evidence>
<comment type="catalytic activity">
    <reaction evidence="12 13">
        <text>2-formamido-N(1)-(5-O-phospho-beta-D-ribosyl)acetamidine + ATP = 5-amino-1-(5-phospho-beta-D-ribosyl)imidazole + ADP + phosphate + H(+)</text>
        <dbReference type="Rhea" id="RHEA:23032"/>
        <dbReference type="ChEBI" id="CHEBI:15378"/>
        <dbReference type="ChEBI" id="CHEBI:30616"/>
        <dbReference type="ChEBI" id="CHEBI:43474"/>
        <dbReference type="ChEBI" id="CHEBI:137981"/>
        <dbReference type="ChEBI" id="CHEBI:147287"/>
        <dbReference type="ChEBI" id="CHEBI:456216"/>
        <dbReference type="EC" id="6.3.3.1"/>
    </reaction>
</comment>
<dbReference type="InterPro" id="IPR010918">
    <property type="entry name" value="PurM-like_C_dom"/>
</dbReference>
<dbReference type="GO" id="GO:0005829">
    <property type="term" value="C:cytosol"/>
    <property type="evidence" value="ECO:0007669"/>
    <property type="project" value="TreeGrafter"/>
</dbReference>
<keyword evidence="17" id="KW-1185">Reference proteome</keyword>
<keyword evidence="5 13" id="KW-0436">Ligase</keyword>
<dbReference type="EC" id="6.3.3.1" evidence="3 13"/>
<dbReference type="InterPro" id="IPR004733">
    <property type="entry name" value="PurM_cligase"/>
</dbReference>
<evidence type="ECO:0000256" key="1">
    <source>
        <dbReference type="ARBA" id="ARBA00004686"/>
    </source>
</evidence>
<dbReference type="SUPFAM" id="SSF55326">
    <property type="entry name" value="PurM N-terminal domain-like"/>
    <property type="match status" value="1"/>
</dbReference>
<protein>
    <recommendedName>
        <fullName evidence="4 13">Phosphoribosylformylglycinamidine cyclo-ligase</fullName>
        <ecNumber evidence="3 13">6.3.3.1</ecNumber>
    </recommendedName>
    <alternativeName>
        <fullName evidence="10 13">AIR synthase</fullName>
    </alternativeName>
    <alternativeName>
        <fullName evidence="11 13">AIRS</fullName>
    </alternativeName>
    <alternativeName>
        <fullName evidence="9 13">Phosphoribosyl-aminoimidazole synthetase</fullName>
    </alternativeName>
</protein>
<comment type="similarity">
    <text evidence="2 13">Belongs to the AIR synthase family.</text>
</comment>
<keyword evidence="6 13" id="KW-0547">Nucleotide-binding</keyword>
<evidence type="ECO:0000256" key="6">
    <source>
        <dbReference type="ARBA" id="ARBA00022741"/>
    </source>
</evidence>
<evidence type="ECO:0000256" key="13">
    <source>
        <dbReference type="HAMAP-Rule" id="MF_00741"/>
    </source>
</evidence>
<evidence type="ECO:0000259" key="14">
    <source>
        <dbReference type="Pfam" id="PF00586"/>
    </source>
</evidence>
<comment type="subcellular location">
    <subcellularLocation>
        <location evidence="13">Cytoplasm</location>
    </subcellularLocation>
</comment>
<dbReference type="GO" id="GO:0005524">
    <property type="term" value="F:ATP binding"/>
    <property type="evidence" value="ECO:0007669"/>
    <property type="project" value="UniProtKB-KW"/>
</dbReference>
<dbReference type="GO" id="GO:0006189">
    <property type="term" value="P:'de novo' IMP biosynthetic process"/>
    <property type="evidence" value="ECO:0007669"/>
    <property type="project" value="UniProtKB-UniRule"/>
</dbReference>
<feature type="domain" description="PurM-like N-terminal" evidence="14">
    <location>
        <begin position="75"/>
        <end position="179"/>
    </location>
</feature>
<feature type="domain" description="PurM-like C-terminal" evidence="15">
    <location>
        <begin position="193"/>
        <end position="359"/>
    </location>
</feature>
<evidence type="ECO:0000256" key="4">
    <source>
        <dbReference type="ARBA" id="ARBA00020367"/>
    </source>
</evidence>
<keyword evidence="7 13" id="KW-0658">Purine biosynthesis</keyword>
<evidence type="ECO:0000313" key="16">
    <source>
        <dbReference type="EMBL" id="SSC68210.1"/>
    </source>
</evidence>
<dbReference type="PANTHER" id="PTHR10520:SF12">
    <property type="entry name" value="TRIFUNCTIONAL PURINE BIOSYNTHETIC PROTEIN ADENOSINE-3"/>
    <property type="match status" value="1"/>
</dbReference>
<dbReference type="Pfam" id="PF00586">
    <property type="entry name" value="AIRS"/>
    <property type="match status" value="1"/>
</dbReference>
<evidence type="ECO:0000256" key="12">
    <source>
        <dbReference type="ARBA" id="ARBA00049057"/>
    </source>
</evidence>
<dbReference type="STRING" id="1336235.GCA_000518785_01225"/>
<organism evidence="16 17">
    <name type="scientific">Ciceribacter selenitireducens ATCC BAA-1503</name>
    <dbReference type="NCBI Taxonomy" id="1336235"/>
    <lineage>
        <taxon>Bacteria</taxon>
        <taxon>Pseudomonadati</taxon>
        <taxon>Pseudomonadota</taxon>
        <taxon>Alphaproteobacteria</taxon>
        <taxon>Hyphomicrobiales</taxon>
        <taxon>Rhizobiaceae</taxon>
        <taxon>Ciceribacter</taxon>
    </lineage>
</organism>
<reference evidence="17" key="1">
    <citation type="submission" date="2018-07" db="EMBL/GenBank/DDBJ databases">
        <authorList>
            <person name="Peiro R."/>
            <person name="Begona"/>
            <person name="Cbmso G."/>
            <person name="Lopez M."/>
            <person name="Gonzalez S."/>
        </authorList>
    </citation>
    <scope>NUCLEOTIDE SEQUENCE [LARGE SCALE GENOMIC DNA]</scope>
</reference>
<keyword evidence="13" id="KW-0963">Cytoplasm</keyword>
<name>A0A376AKJ5_9HYPH</name>